<dbReference type="InterPro" id="IPR001131">
    <property type="entry name" value="Peptidase_M24B_aminopep-P_CS"/>
</dbReference>
<dbReference type="SUPFAM" id="SSF55920">
    <property type="entry name" value="Creatinase/aminopeptidase"/>
    <property type="match status" value="1"/>
</dbReference>
<comment type="similarity">
    <text evidence="3">Belongs to the peptidase M24B family.</text>
</comment>
<evidence type="ECO:0000259" key="4">
    <source>
        <dbReference type="Pfam" id="PF00557"/>
    </source>
</evidence>
<dbReference type="InterPro" id="IPR036005">
    <property type="entry name" value="Creatinase/aminopeptidase-like"/>
</dbReference>
<dbReference type="GO" id="GO:0016787">
    <property type="term" value="F:hydrolase activity"/>
    <property type="evidence" value="ECO:0007669"/>
    <property type="project" value="UniProtKB-KW"/>
</dbReference>
<dbReference type="PROSITE" id="PS00491">
    <property type="entry name" value="PROLINE_PEPTIDASE"/>
    <property type="match status" value="1"/>
</dbReference>
<dbReference type="EMBL" id="JAKRVX010000001">
    <property type="protein sequence ID" value="MCL9815644.1"/>
    <property type="molecule type" value="Genomic_DNA"/>
</dbReference>
<dbReference type="GO" id="GO:0046872">
    <property type="term" value="F:metal ion binding"/>
    <property type="evidence" value="ECO:0007669"/>
    <property type="project" value="UniProtKB-KW"/>
</dbReference>
<organism evidence="5 6">
    <name type="scientific">Natronocalculus amylovorans</name>
    <dbReference type="NCBI Taxonomy" id="2917812"/>
    <lineage>
        <taxon>Archaea</taxon>
        <taxon>Methanobacteriati</taxon>
        <taxon>Methanobacteriota</taxon>
        <taxon>Stenosarchaea group</taxon>
        <taxon>Halobacteria</taxon>
        <taxon>Halobacteriales</taxon>
        <taxon>Haloferacaceae</taxon>
        <taxon>Natronocalculus</taxon>
    </lineage>
</organism>
<comment type="caution">
    <text evidence="5">The sequence shown here is derived from an EMBL/GenBank/DDBJ whole genome shotgun (WGS) entry which is preliminary data.</text>
</comment>
<evidence type="ECO:0000256" key="1">
    <source>
        <dbReference type="ARBA" id="ARBA00022723"/>
    </source>
</evidence>
<dbReference type="InterPro" id="IPR050659">
    <property type="entry name" value="Peptidase_M24B"/>
</dbReference>
<keyword evidence="6" id="KW-1185">Reference proteome</keyword>
<dbReference type="InterPro" id="IPR000994">
    <property type="entry name" value="Pept_M24"/>
</dbReference>
<feature type="domain" description="Peptidase M24" evidence="4">
    <location>
        <begin position="141"/>
        <end position="360"/>
    </location>
</feature>
<reference evidence="5" key="1">
    <citation type="journal article" date="2022" name="Syst. Appl. Microbiol.">
        <title>Natronocalculus amylovorans gen. nov., sp. nov., and Natranaeroarchaeum aerophilus sp. nov., dominant culturable amylolytic natronoarchaea from hypersaline soda lakes in southwestern Siberia.</title>
        <authorList>
            <person name="Sorokin D.Y."/>
            <person name="Elcheninov A.G."/>
            <person name="Khizhniak T.V."/>
            <person name="Koenen M."/>
            <person name="Bale N.J."/>
            <person name="Damste J.S.S."/>
            <person name="Kublanov I.V."/>
        </authorList>
    </citation>
    <scope>NUCLEOTIDE SEQUENCE</scope>
    <source>
        <strain evidence="5">AArc-St2</strain>
    </source>
</reference>
<dbReference type="AlphaFoldDB" id="A0AAE3FVY5"/>
<evidence type="ECO:0000256" key="3">
    <source>
        <dbReference type="RuleBase" id="RU000590"/>
    </source>
</evidence>
<dbReference type="PANTHER" id="PTHR46112">
    <property type="entry name" value="AMINOPEPTIDASE"/>
    <property type="match status" value="1"/>
</dbReference>
<keyword evidence="1 3" id="KW-0479">Metal-binding</keyword>
<name>A0AAE3FVY5_9EURY</name>
<evidence type="ECO:0000313" key="5">
    <source>
        <dbReference type="EMBL" id="MCL9815644.1"/>
    </source>
</evidence>
<gene>
    <name evidence="5" type="ORF">AArcSt2_01680</name>
</gene>
<keyword evidence="2" id="KW-0378">Hydrolase</keyword>
<dbReference type="Proteomes" id="UP001203207">
    <property type="component" value="Unassembled WGS sequence"/>
</dbReference>
<evidence type="ECO:0000313" key="6">
    <source>
        <dbReference type="Proteomes" id="UP001203207"/>
    </source>
</evidence>
<proteinExistence type="inferred from homology"/>
<protein>
    <submittedName>
        <fullName evidence="5">Xaa-Pro peptidase family protein</fullName>
    </submittedName>
</protein>
<dbReference type="Gene3D" id="3.90.230.10">
    <property type="entry name" value="Creatinase/methionine aminopeptidase superfamily"/>
    <property type="match status" value="1"/>
</dbReference>
<dbReference type="PANTHER" id="PTHR46112:SF2">
    <property type="entry name" value="XAA-PRO AMINOPEPTIDASE P-RELATED"/>
    <property type="match status" value="1"/>
</dbReference>
<reference evidence="5" key="2">
    <citation type="submission" date="2022-02" db="EMBL/GenBank/DDBJ databases">
        <authorList>
            <person name="Elcheninov A.G."/>
            <person name="Sorokin D.Y."/>
            <person name="Kublanov I.V."/>
        </authorList>
    </citation>
    <scope>NUCLEOTIDE SEQUENCE</scope>
    <source>
        <strain evidence="5">AArc-St2</strain>
    </source>
</reference>
<accession>A0AAE3FVY5</accession>
<dbReference type="Pfam" id="PF00557">
    <property type="entry name" value="Peptidase_M24"/>
    <property type="match status" value="1"/>
</dbReference>
<sequence>MLADTDADGFVHVGDRFDDELRYLTRFSGPDRPYAFVYTGSEATATLCAPRLFHEQAQTEFIDRASDTTHRQVRTEQVGEPAGIRAVSTLQAAGISDGTILVPQQIPHDAALYLEQAGYELRSTDAVTVQRQQKTPAEIGCLRCVQQVTAAGMAQAEKILAESTEKNGVLRWSGAALTTEVLRRQINAILAQDGVQPAGNTVIGAGSSAADLHFTGVEEINAGETVLIDISPRGPHGYYGDMTRTFVVEGDGGWERRAYVAVEAALDAALRQLAPGVDAATVHEEAAAEIGAYGFPMVAEEGEIGFTHGTGHGVGLSLHEPPILSRETPLESGMVVTVEPGVYDPDRGGVRLEELVLITAAEPGYEILAPYPRSITPTHSR</sequence>
<evidence type="ECO:0000256" key="2">
    <source>
        <dbReference type="ARBA" id="ARBA00022801"/>
    </source>
</evidence>